<dbReference type="EMBL" id="FMAC01000002">
    <property type="protein sequence ID" value="SCB16475.1"/>
    <property type="molecule type" value="Genomic_DNA"/>
</dbReference>
<feature type="transmembrane region" description="Helical" evidence="1">
    <location>
        <begin position="30"/>
        <end position="51"/>
    </location>
</feature>
<dbReference type="Proteomes" id="UP000186228">
    <property type="component" value="Unassembled WGS sequence"/>
</dbReference>
<organism evidence="2 3">
    <name type="scientific">Rhizobium hainanense</name>
    <dbReference type="NCBI Taxonomy" id="52131"/>
    <lineage>
        <taxon>Bacteria</taxon>
        <taxon>Pseudomonadati</taxon>
        <taxon>Pseudomonadota</taxon>
        <taxon>Alphaproteobacteria</taxon>
        <taxon>Hyphomicrobiales</taxon>
        <taxon>Rhizobiaceae</taxon>
        <taxon>Rhizobium/Agrobacterium group</taxon>
        <taxon>Rhizobium</taxon>
    </lineage>
</organism>
<keyword evidence="1" id="KW-0472">Membrane</keyword>
<accession>A0A1C3ULY0</accession>
<protein>
    <recommendedName>
        <fullName evidence="4">DUF3592 domain-containing protein</fullName>
    </recommendedName>
</protein>
<proteinExistence type="predicted"/>
<keyword evidence="1" id="KW-1133">Transmembrane helix</keyword>
<evidence type="ECO:0008006" key="4">
    <source>
        <dbReference type="Google" id="ProtNLM"/>
    </source>
</evidence>
<reference evidence="3" key="1">
    <citation type="submission" date="2016-08" db="EMBL/GenBank/DDBJ databases">
        <authorList>
            <person name="Varghese N."/>
            <person name="Submissions Spin"/>
        </authorList>
    </citation>
    <scope>NUCLEOTIDE SEQUENCE [LARGE SCALE GENOMIC DNA]</scope>
    <source>
        <strain evidence="3">CCBAU 57015</strain>
    </source>
</reference>
<dbReference type="AlphaFoldDB" id="A0A1C3ULY0"/>
<name>A0A1C3ULY0_9HYPH</name>
<evidence type="ECO:0000256" key="1">
    <source>
        <dbReference type="SAM" id="Phobius"/>
    </source>
</evidence>
<dbReference type="RefSeq" id="WP_244557791.1">
    <property type="nucleotide sequence ID" value="NZ_FMAC01000002.1"/>
</dbReference>
<keyword evidence="3" id="KW-1185">Reference proteome</keyword>
<keyword evidence="1" id="KW-0812">Transmembrane</keyword>
<dbReference type="STRING" id="52131.GA0061100_102609"/>
<evidence type="ECO:0000313" key="3">
    <source>
        <dbReference type="Proteomes" id="UP000186228"/>
    </source>
</evidence>
<evidence type="ECO:0000313" key="2">
    <source>
        <dbReference type="EMBL" id="SCB16475.1"/>
    </source>
</evidence>
<sequence>MDHPSDPNIDFIEMREAIEDTPRDESTGQLWLLAVVVGSCLIFGILVFGIWSWRISHFPHAVATIAEVWNREVIIKDRLGFETGRKTITEGRISFTRTHAGKSYPCEMTIELGGPKDNFAIGQKLDVVPATGTCQRVDVVGRIRD</sequence>
<gene>
    <name evidence="2" type="ORF">GA0061100_102609</name>
</gene>